<dbReference type="AlphaFoldDB" id="A0A381RWR5"/>
<proteinExistence type="inferred from homology"/>
<dbReference type="EMBL" id="UINC01002235">
    <property type="protein sequence ID" value="SUZ94437.1"/>
    <property type="molecule type" value="Genomic_DNA"/>
</dbReference>
<dbReference type="SUPFAM" id="SSF53335">
    <property type="entry name" value="S-adenosyl-L-methionine-dependent methyltransferases"/>
    <property type="match status" value="1"/>
</dbReference>
<dbReference type="CDD" id="cd02440">
    <property type="entry name" value="AdoMet_MTases"/>
    <property type="match status" value="1"/>
</dbReference>
<gene>
    <name evidence="4" type="ORF">METZ01_LOCUS47291</name>
</gene>
<reference evidence="4" key="1">
    <citation type="submission" date="2018-05" db="EMBL/GenBank/DDBJ databases">
        <authorList>
            <person name="Lanie J.A."/>
            <person name="Ng W.-L."/>
            <person name="Kazmierczak K.M."/>
            <person name="Andrzejewski T.M."/>
            <person name="Davidsen T.M."/>
            <person name="Wayne K.J."/>
            <person name="Tettelin H."/>
            <person name="Glass J.I."/>
            <person name="Rusch D."/>
            <person name="Podicherti R."/>
            <person name="Tsui H.-C.T."/>
            <person name="Winkler M.E."/>
        </authorList>
    </citation>
    <scope>NUCLEOTIDE SEQUENCE</scope>
</reference>
<organism evidence="4">
    <name type="scientific">marine metagenome</name>
    <dbReference type="NCBI Taxonomy" id="408172"/>
    <lineage>
        <taxon>unclassified sequences</taxon>
        <taxon>metagenomes</taxon>
        <taxon>ecological metagenomes</taxon>
    </lineage>
</organism>
<dbReference type="NCBIfam" id="NF001244">
    <property type="entry name" value="PRK00216.1-5"/>
    <property type="match status" value="1"/>
</dbReference>
<dbReference type="PROSITE" id="PS01183">
    <property type="entry name" value="UBIE_1"/>
    <property type="match status" value="1"/>
</dbReference>
<name>A0A381RWR5_9ZZZZ</name>
<dbReference type="InterPro" id="IPR029063">
    <property type="entry name" value="SAM-dependent_MTases_sf"/>
</dbReference>
<dbReference type="Gene3D" id="3.40.50.150">
    <property type="entry name" value="Vaccinia Virus protein VP39"/>
    <property type="match status" value="1"/>
</dbReference>
<sequence>MDNLKTSFGKRKVTAALKTSLVQEVFTNVAEKYDGMNDFMSLGAHRLWKKELIDLMNIQLTDTIIDVGSGTGDLIDLILNKKKINSIYSIDLNDEMLQYGKKRFKNKNVHFVKANAENLPFKNNFFDKYIVSFCLRNVTDIKKALNEALRILKPGGTFYCLEFSSPKSSLINSIYKSYKKNIIPWIGKKIAENEEAYQYLQESIDQFPSQEELLSNLTQIGFYRTKYLNMFNGIVSVHIGYKI</sequence>
<keyword evidence="3" id="KW-0949">S-adenosyl-L-methionine</keyword>
<dbReference type="InterPro" id="IPR004033">
    <property type="entry name" value="UbiE/COQ5_MeTrFase"/>
</dbReference>
<dbReference type="PANTHER" id="PTHR43591">
    <property type="entry name" value="METHYLTRANSFERASE"/>
    <property type="match status" value="1"/>
</dbReference>
<dbReference type="NCBIfam" id="TIGR01934">
    <property type="entry name" value="MenG_MenH_UbiE"/>
    <property type="match status" value="1"/>
</dbReference>
<accession>A0A381RWR5</accession>
<keyword evidence="2" id="KW-0808">Transferase</keyword>
<dbReference type="InterPro" id="IPR023576">
    <property type="entry name" value="UbiE/COQ5_MeTrFase_CS"/>
</dbReference>
<keyword evidence="1" id="KW-0489">Methyltransferase</keyword>
<evidence type="ECO:0000256" key="1">
    <source>
        <dbReference type="ARBA" id="ARBA00022603"/>
    </source>
</evidence>
<evidence type="ECO:0000313" key="4">
    <source>
        <dbReference type="EMBL" id="SUZ94437.1"/>
    </source>
</evidence>
<dbReference type="HAMAP" id="MF_01813">
    <property type="entry name" value="MenG_UbiE_methyltr"/>
    <property type="match status" value="1"/>
</dbReference>
<dbReference type="GO" id="GO:0008425">
    <property type="term" value="F:2-methoxy-6-polyprenyl-1,4-benzoquinol methyltransferase activity"/>
    <property type="evidence" value="ECO:0007669"/>
    <property type="project" value="TreeGrafter"/>
</dbReference>
<evidence type="ECO:0000256" key="3">
    <source>
        <dbReference type="ARBA" id="ARBA00022691"/>
    </source>
</evidence>
<evidence type="ECO:0000256" key="2">
    <source>
        <dbReference type="ARBA" id="ARBA00022679"/>
    </source>
</evidence>
<dbReference type="PROSITE" id="PS51608">
    <property type="entry name" value="SAM_MT_UBIE"/>
    <property type="match status" value="1"/>
</dbReference>
<dbReference type="GO" id="GO:0032259">
    <property type="term" value="P:methylation"/>
    <property type="evidence" value="ECO:0007669"/>
    <property type="project" value="UniProtKB-KW"/>
</dbReference>
<evidence type="ECO:0008006" key="5">
    <source>
        <dbReference type="Google" id="ProtNLM"/>
    </source>
</evidence>
<dbReference type="Pfam" id="PF01209">
    <property type="entry name" value="Ubie_methyltran"/>
    <property type="match status" value="1"/>
</dbReference>
<dbReference type="PANTHER" id="PTHR43591:SF24">
    <property type="entry name" value="2-METHOXY-6-POLYPRENYL-1,4-BENZOQUINOL METHYLASE, MITOCHONDRIAL"/>
    <property type="match status" value="1"/>
</dbReference>
<protein>
    <recommendedName>
        <fullName evidence="5">Methyltransferase type 11 domain-containing protein</fullName>
    </recommendedName>
</protein>